<dbReference type="PANTHER" id="PTHR40277">
    <property type="entry name" value="BLL5419 PROTEIN"/>
    <property type="match status" value="1"/>
</dbReference>
<dbReference type="PANTHER" id="PTHR40277:SF1">
    <property type="entry name" value="BLL5419 PROTEIN"/>
    <property type="match status" value="1"/>
</dbReference>
<feature type="non-terminal residue" evidence="7">
    <location>
        <position position="1"/>
    </location>
</feature>
<feature type="transmembrane region" description="Helical" evidence="6">
    <location>
        <begin position="179"/>
        <end position="199"/>
    </location>
</feature>
<keyword evidence="2" id="KW-1003">Cell membrane</keyword>
<dbReference type="AlphaFoldDB" id="A0A7C5I453"/>
<proteinExistence type="predicted"/>
<gene>
    <name evidence="7" type="ORF">ENL41_00770</name>
</gene>
<keyword evidence="4 6" id="KW-1133">Transmembrane helix</keyword>
<reference evidence="7" key="1">
    <citation type="journal article" date="2020" name="mSystems">
        <title>Genome- and Community-Level Interaction Insights into Carbon Utilization and Element Cycling Functions of Hydrothermarchaeota in Hydrothermal Sediment.</title>
        <authorList>
            <person name="Zhou Z."/>
            <person name="Liu Y."/>
            <person name="Xu W."/>
            <person name="Pan J."/>
            <person name="Luo Z.H."/>
            <person name="Li M."/>
        </authorList>
    </citation>
    <scope>NUCLEOTIDE SEQUENCE [LARGE SCALE GENOMIC DNA]</scope>
    <source>
        <strain evidence="7">HyVt-94</strain>
    </source>
</reference>
<dbReference type="Proteomes" id="UP000886014">
    <property type="component" value="Unassembled WGS sequence"/>
</dbReference>
<accession>A0A7C5I453</accession>
<dbReference type="GO" id="GO:0005886">
    <property type="term" value="C:plasma membrane"/>
    <property type="evidence" value="ECO:0007669"/>
    <property type="project" value="UniProtKB-SubCell"/>
</dbReference>
<feature type="transmembrane region" description="Helical" evidence="6">
    <location>
        <begin position="219"/>
        <end position="243"/>
    </location>
</feature>
<organism evidence="7">
    <name type="scientific">candidate division WOR-3 bacterium</name>
    <dbReference type="NCBI Taxonomy" id="2052148"/>
    <lineage>
        <taxon>Bacteria</taxon>
        <taxon>Bacteria division WOR-3</taxon>
    </lineage>
</organism>
<evidence type="ECO:0000256" key="4">
    <source>
        <dbReference type="ARBA" id="ARBA00022989"/>
    </source>
</evidence>
<dbReference type="InterPro" id="IPR022791">
    <property type="entry name" value="L-PG_synthase/AglD"/>
</dbReference>
<feature type="transmembrane region" description="Helical" evidence="6">
    <location>
        <begin position="144"/>
        <end position="167"/>
    </location>
</feature>
<evidence type="ECO:0000313" key="7">
    <source>
        <dbReference type="EMBL" id="HHF57939.1"/>
    </source>
</evidence>
<dbReference type="Pfam" id="PF03706">
    <property type="entry name" value="LPG_synthase_TM"/>
    <property type="match status" value="1"/>
</dbReference>
<feature type="transmembrane region" description="Helical" evidence="6">
    <location>
        <begin position="88"/>
        <end position="108"/>
    </location>
</feature>
<evidence type="ECO:0000256" key="6">
    <source>
        <dbReference type="SAM" id="Phobius"/>
    </source>
</evidence>
<name>A0A7C5I453_UNCW3</name>
<feature type="transmembrane region" description="Helical" evidence="6">
    <location>
        <begin position="55"/>
        <end position="81"/>
    </location>
</feature>
<keyword evidence="5 6" id="KW-0472">Membrane</keyword>
<evidence type="ECO:0000256" key="5">
    <source>
        <dbReference type="ARBA" id="ARBA00023136"/>
    </source>
</evidence>
<evidence type="ECO:0000256" key="2">
    <source>
        <dbReference type="ARBA" id="ARBA00022475"/>
    </source>
</evidence>
<dbReference type="EMBL" id="DRTV01000063">
    <property type="protein sequence ID" value="HHF57939.1"/>
    <property type="molecule type" value="Genomic_DNA"/>
</dbReference>
<protein>
    <submittedName>
        <fullName evidence="7">Flippase-like domain-containing protein</fullName>
    </submittedName>
</protein>
<comment type="caution">
    <text evidence="7">The sequence shown here is derived from an EMBL/GenBank/DDBJ whole genome shotgun (WGS) entry which is preliminary data.</text>
</comment>
<comment type="subcellular location">
    <subcellularLocation>
        <location evidence="1">Cell membrane</location>
        <topology evidence="1">Multi-pass membrane protein</topology>
    </subcellularLocation>
</comment>
<feature type="transmembrane region" description="Helical" evidence="6">
    <location>
        <begin position="12"/>
        <end position="35"/>
    </location>
</feature>
<sequence length="255" mass="28749">VRWMIILKEKSIQIPLIVAVKFYLISLFMGIFLPSGGLDVVRALYASRYGTKSEVFAATVIDRLSGFYGILIYILLGFFILPEELIKYRNLIGITLLIVFLFNILIFFRQVNELINKKLPDTKVLLPIKKFINSMYFYRGSIPLLLKILPLSLSIQATFAISAIIISHAIIAPVPVLRGLFYVPLINFLAMIPVTIAGLGLREGGFVYFFKSFISTESALLLSLLYYIASIVISVPGFLLFLLDKPSENLKKLNQ</sequence>
<keyword evidence="3 6" id="KW-0812">Transmembrane</keyword>
<evidence type="ECO:0000256" key="3">
    <source>
        <dbReference type="ARBA" id="ARBA00022692"/>
    </source>
</evidence>
<evidence type="ECO:0000256" key="1">
    <source>
        <dbReference type="ARBA" id="ARBA00004651"/>
    </source>
</evidence>